<dbReference type="GO" id="GO:0006508">
    <property type="term" value="P:proteolysis"/>
    <property type="evidence" value="ECO:0007669"/>
    <property type="project" value="InterPro"/>
</dbReference>
<dbReference type="SUPFAM" id="SSF53474">
    <property type="entry name" value="alpha/beta-Hydrolases"/>
    <property type="match status" value="1"/>
</dbReference>
<dbReference type="PANTHER" id="PTHR42776:SF27">
    <property type="entry name" value="DIPEPTIDYL PEPTIDASE FAMILY MEMBER 6"/>
    <property type="match status" value="1"/>
</dbReference>
<keyword evidence="1" id="KW-0378">Hydrolase</keyword>
<evidence type="ECO:0000313" key="5">
    <source>
        <dbReference type="Proteomes" id="UP000275910"/>
    </source>
</evidence>
<accession>A0A3N2RCI1</accession>
<feature type="domain" description="Peptidase S9 prolyl oligopeptidase catalytic" evidence="3">
    <location>
        <begin position="49"/>
        <end position="133"/>
    </location>
</feature>
<dbReference type="InterPro" id="IPR001375">
    <property type="entry name" value="Peptidase_S9_cat"/>
</dbReference>
<dbReference type="Pfam" id="PF00326">
    <property type="entry name" value="Peptidase_S9"/>
    <property type="match status" value="1"/>
</dbReference>
<comment type="caution">
    <text evidence="4">The sequence shown here is derived from an EMBL/GenBank/DDBJ whole genome shotgun (WGS) entry which is preliminary data.</text>
</comment>
<dbReference type="Gene3D" id="3.40.50.1820">
    <property type="entry name" value="alpha/beta hydrolase"/>
    <property type="match status" value="1"/>
</dbReference>
<evidence type="ECO:0000259" key="3">
    <source>
        <dbReference type="Pfam" id="PF00326"/>
    </source>
</evidence>
<feature type="region of interest" description="Disordered" evidence="2">
    <location>
        <begin position="9"/>
        <end position="34"/>
    </location>
</feature>
<gene>
    <name evidence="4" type="ORF">D9T17_19980</name>
</gene>
<dbReference type="Proteomes" id="UP000275910">
    <property type="component" value="Unassembled WGS sequence"/>
</dbReference>
<proteinExistence type="predicted"/>
<dbReference type="AlphaFoldDB" id="A0A3N2RCI1"/>
<dbReference type="PANTHER" id="PTHR42776">
    <property type="entry name" value="SERINE PEPTIDASE S9 FAMILY MEMBER"/>
    <property type="match status" value="1"/>
</dbReference>
<evidence type="ECO:0000256" key="2">
    <source>
        <dbReference type="SAM" id="MobiDB-lite"/>
    </source>
</evidence>
<reference evidence="4 5" key="1">
    <citation type="submission" date="2018-10" db="EMBL/GenBank/DDBJ databases">
        <title>The genome of Lysobacter enzymogenes OH11.</title>
        <authorList>
            <person name="Liu F."/>
            <person name="Zhao Y."/>
            <person name="Qian G."/>
            <person name="Chen Y."/>
            <person name="Xu H."/>
        </authorList>
    </citation>
    <scope>NUCLEOTIDE SEQUENCE [LARGE SCALE GENOMIC DNA]</scope>
    <source>
        <strain evidence="4 5">OH11</strain>
    </source>
</reference>
<protein>
    <recommendedName>
        <fullName evidence="3">Peptidase S9 prolyl oligopeptidase catalytic domain-containing protein</fullName>
    </recommendedName>
</protein>
<name>A0A3N2RCI1_LYSEN</name>
<evidence type="ECO:0000313" key="4">
    <source>
        <dbReference type="EMBL" id="ROU05118.1"/>
    </source>
</evidence>
<dbReference type="GO" id="GO:0004252">
    <property type="term" value="F:serine-type endopeptidase activity"/>
    <property type="evidence" value="ECO:0007669"/>
    <property type="project" value="TreeGrafter"/>
</dbReference>
<evidence type="ECO:0000256" key="1">
    <source>
        <dbReference type="ARBA" id="ARBA00022801"/>
    </source>
</evidence>
<organism evidence="4 5">
    <name type="scientific">Lysobacter enzymogenes</name>
    <dbReference type="NCBI Taxonomy" id="69"/>
    <lineage>
        <taxon>Bacteria</taxon>
        <taxon>Pseudomonadati</taxon>
        <taxon>Pseudomonadota</taxon>
        <taxon>Gammaproteobacteria</taxon>
        <taxon>Lysobacterales</taxon>
        <taxon>Lysobacteraceae</taxon>
        <taxon>Lysobacter</taxon>
    </lineage>
</organism>
<dbReference type="EMBL" id="RCTY01000048">
    <property type="protein sequence ID" value="ROU05118.1"/>
    <property type="molecule type" value="Genomic_DNA"/>
</dbReference>
<dbReference type="InterPro" id="IPR029058">
    <property type="entry name" value="AB_hydrolase_fold"/>
</dbReference>
<sequence length="142" mass="15426">MRLGCRCIAPPRSSSGGGSSPRTEPSRRCATQEAAKAGDNSALWGLQPGELALAWRSSPASDAARWRSPLLLIHGDDDRAVRYAQSAALAVALRARAVTVETLALPDEDHVFARHASWLRAHRSTMDFFRRHLPTGEDATEP</sequence>